<reference evidence="3" key="1">
    <citation type="submission" date="2017-09" db="EMBL/GenBank/DDBJ databases">
        <title>Contemporary evolution of a Lepidopteran species, Heliothis virescens, in response to modern agricultural practices.</title>
        <authorList>
            <person name="Fritz M.L."/>
            <person name="Deyonke A.M."/>
            <person name="Papanicolaou A."/>
            <person name="Micinski S."/>
            <person name="Westbrook J."/>
            <person name="Gould F."/>
        </authorList>
    </citation>
    <scope>NUCLEOTIDE SEQUENCE [LARGE SCALE GENOMIC DNA]</scope>
    <source>
        <strain evidence="3">HvINT-</strain>
        <tissue evidence="3">Whole body</tissue>
    </source>
</reference>
<keyword evidence="1" id="KW-1133">Transmembrane helix</keyword>
<feature type="chain" id="PRO_5012042722" evidence="2">
    <location>
        <begin position="25"/>
        <end position="112"/>
    </location>
</feature>
<name>A0A2A4IYV7_HELVI</name>
<sequence length="112" mass="12137">MISLLVRTSLALLVLNSLLSPAEALRNRDGSYGKYNKGYSDTSYPKTLAGTSSGLPSQQATRRGLGISAWGIVLIVVALILAGMGFYYFSICYDICQPTKNKYDKMGMPTMA</sequence>
<keyword evidence="2" id="KW-0732">Signal</keyword>
<proteinExistence type="predicted"/>
<keyword evidence="1" id="KW-0472">Membrane</keyword>
<evidence type="ECO:0000313" key="3">
    <source>
        <dbReference type="EMBL" id="PCG65005.1"/>
    </source>
</evidence>
<protein>
    <submittedName>
        <fullName evidence="3">Uncharacterized protein</fullName>
    </submittedName>
</protein>
<gene>
    <name evidence="3" type="ORF">B5V51_9812</name>
</gene>
<dbReference type="EMBL" id="NWSH01004519">
    <property type="protein sequence ID" value="PCG65005.1"/>
    <property type="molecule type" value="Genomic_DNA"/>
</dbReference>
<accession>A0A2A4IYV7</accession>
<organism evidence="3">
    <name type="scientific">Heliothis virescens</name>
    <name type="common">Tobacco budworm moth</name>
    <dbReference type="NCBI Taxonomy" id="7102"/>
    <lineage>
        <taxon>Eukaryota</taxon>
        <taxon>Metazoa</taxon>
        <taxon>Ecdysozoa</taxon>
        <taxon>Arthropoda</taxon>
        <taxon>Hexapoda</taxon>
        <taxon>Insecta</taxon>
        <taxon>Pterygota</taxon>
        <taxon>Neoptera</taxon>
        <taxon>Endopterygota</taxon>
        <taxon>Lepidoptera</taxon>
        <taxon>Glossata</taxon>
        <taxon>Ditrysia</taxon>
        <taxon>Noctuoidea</taxon>
        <taxon>Noctuidae</taxon>
        <taxon>Heliothinae</taxon>
        <taxon>Heliothis</taxon>
    </lineage>
</organism>
<dbReference type="AlphaFoldDB" id="A0A2A4IYV7"/>
<feature type="transmembrane region" description="Helical" evidence="1">
    <location>
        <begin position="67"/>
        <end position="89"/>
    </location>
</feature>
<comment type="caution">
    <text evidence="3">The sequence shown here is derived from an EMBL/GenBank/DDBJ whole genome shotgun (WGS) entry which is preliminary data.</text>
</comment>
<evidence type="ECO:0000256" key="1">
    <source>
        <dbReference type="SAM" id="Phobius"/>
    </source>
</evidence>
<keyword evidence="1" id="KW-0812">Transmembrane</keyword>
<evidence type="ECO:0000256" key="2">
    <source>
        <dbReference type="SAM" id="SignalP"/>
    </source>
</evidence>
<feature type="signal peptide" evidence="2">
    <location>
        <begin position="1"/>
        <end position="24"/>
    </location>
</feature>